<dbReference type="VEuPathDB" id="FungiDB:RhiirFUN_005603"/>
<dbReference type="HOGENOM" id="CLU_1038781_0_0_1"/>
<proteinExistence type="predicted"/>
<dbReference type="AlphaFoldDB" id="U9TXY0"/>
<evidence type="ECO:0000313" key="1">
    <source>
        <dbReference type="EMBL" id="ESA12287.1"/>
    </source>
</evidence>
<gene>
    <name evidence="1" type="ORF">GLOINDRAFT_96426</name>
</gene>
<organism evidence="1">
    <name type="scientific">Rhizophagus irregularis (strain DAOM 181602 / DAOM 197198 / MUCL 43194)</name>
    <name type="common">Arbuscular mycorrhizal fungus</name>
    <name type="synonym">Glomus intraradices</name>
    <dbReference type="NCBI Taxonomy" id="747089"/>
    <lineage>
        <taxon>Eukaryota</taxon>
        <taxon>Fungi</taxon>
        <taxon>Fungi incertae sedis</taxon>
        <taxon>Mucoromycota</taxon>
        <taxon>Glomeromycotina</taxon>
        <taxon>Glomeromycetes</taxon>
        <taxon>Glomerales</taxon>
        <taxon>Glomeraceae</taxon>
        <taxon>Rhizophagus</taxon>
    </lineage>
</organism>
<protein>
    <submittedName>
        <fullName evidence="1">Uncharacterized protein</fullName>
    </submittedName>
</protein>
<sequence length="268" mass="32289">MELVYTYEFLNRKEIKIRDMKNEQEIQLGCGLGELGEHEYCTFNLNSADFILHGSVNDYDLLMIYSTQTKNNKWWCKRMYNIPKDFKLISVPNYDNNIYLFSNNFIYEWNLLTEKRTRIFGNDETKYDYKKFRKDIRISIDKKFIYIRIKDKIVIYSIELEIPIASLDINNDIQLYNLMNRIILNLHLLLPLLSTNNLNSDEFNDNKRDEKIIEYLSSDEFDDAKKINMEAYKKYEHLNIHLFSPYMNTIHGKLGLIMKDQFYCKFLT</sequence>
<accession>U9TXY0</accession>
<dbReference type="EMBL" id="KI285091">
    <property type="protein sequence ID" value="ESA12287.1"/>
    <property type="molecule type" value="Genomic_DNA"/>
</dbReference>
<reference evidence="1" key="1">
    <citation type="submission" date="2013-07" db="EMBL/GenBank/DDBJ databases">
        <title>The genome of an arbuscular mycorrhizal fungus provides insights into the evolution of the oldest plant symbiosis.</title>
        <authorList>
            <consortium name="DOE Joint Genome Institute"/>
            <person name="Tisserant E."/>
            <person name="Malbreil M."/>
            <person name="Kuo A."/>
            <person name="Kohler A."/>
            <person name="Symeonidi A."/>
            <person name="Balestrini R."/>
            <person name="Charron P."/>
            <person name="Duensing N."/>
            <person name="Frei-dit-Frey N."/>
            <person name="Gianinazzi-Pearson V."/>
            <person name="Gilbert B."/>
            <person name="Handa Y."/>
            <person name="Hijri M."/>
            <person name="Kaul R."/>
            <person name="Kawaguchi M."/>
            <person name="Krajinski F."/>
            <person name="Lammers P."/>
            <person name="Lapierre D."/>
            <person name="Masclaux F.G."/>
            <person name="Murat C."/>
            <person name="Morin E."/>
            <person name="Ndikumana S."/>
            <person name="Pagni M."/>
            <person name="Petitpierre D."/>
            <person name="Requena N."/>
            <person name="Rosikiewicz P."/>
            <person name="Riley R."/>
            <person name="Saito K."/>
            <person name="San Clemente H."/>
            <person name="Shapiro H."/>
            <person name="van Tuinen D."/>
            <person name="Becard G."/>
            <person name="Bonfante P."/>
            <person name="Paszkowski U."/>
            <person name="Shachar-Hill Y."/>
            <person name="Young J.P."/>
            <person name="Sanders I.R."/>
            <person name="Henrissat B."/>
            <person name="Rensing S.A."/>
            <person name="Grigoriev I.V."/>
            <person name="Corradi N."/>
            <person name="Roux C."/>
            <person name="Martin F."/>
        </authorList>
    </citation>
    <scope>NUCLEOTIDE SEQUENCE</scope>
    <source>
        <strain evidence="1">DAOM 197198</strain>
    </source>
</reference>
<name>U9TXY0_RHIID</name>